<evidence type="ECO:0000256" key="1">
    <source>
        <dbReference type="ARBA" id="ARBA00022857"/>
    </source>
</evidence>
<dbReference type="GO" id="GO:0016491">
    <property type="term" value="F:oxidoreductase activity"/>
    <property type="evidence" value="ECO:0007669"/>
    <property type="project" value="UniProtKB-KW"/>
</dbReference>
<sequence length="152" mass="16773">MSKSVNNLPGAAPPPKSLLGYHRQLAPAAAVKVSPLCLGGMGFGRAWEDIMGSCDKEKSFELMDYFYSQGGNFIDTANNYQNGESEAIIGEWMKTRDNREEIILATKYTSPWRLAEQDTRIQSNFGGNNKKSLTVAIEASLKNLQTSYIDLA</sequence>
<evidence type="ECO:0000259" key="4">
    <source>
        <dbReference type="Pfam" id="PF00248"/>
    </source>
</evidence>
<dbReference type="Proteomes" id="UP000219286">
    <property type="component" value="Unassembled WGS sequence"/>
</dbReference>
<evidence type="ECO:0000313" key="5">
    <source>
        <dbReference type="EMBL" id="OTA06274.1"/>
    </source>
</evidence>
<dbReference type="InterPro" id="IPR023210">
    <property type="entry name" value="NADP_OxRdtase_dom"/>
</dbReference>
<reference evidence="5 6" key="1">
    <citation type="journal article" date="2015" name="Genome Announc.">
        <title>Genome sequence and annotation of Trichoderma parareesei, the ancestor of the cellulase producer Trichoderma reesei.</title>
        <authorList>
            <person name="Yang D."/>
            <person name="Pomraning K."/>
            <person name="Kopchinskiy A."/>
            <person name="Karimi Aghcheh R."/>
            <person name="Atanasova L."/>
            <person name="Chenthamara K."/>
            <person name="Baker S.E."/>
            <person name="Zhang R."/>
            <person name="Shen Q."/>
            <person name="Freitag M."/>
            <person name="Kubicek C.P."/>
            <person name="Druzhinina I.S."/>
        </authorList>
    </citation>
    <scope>NUCLEOTIDE SEQUENCE [LARGE SCALE GENOMIC DNA]</scope>
    <source>
        <strain evidence="5 6">CBS 125925</strain>
    </source>
</reference>
<keyword evidence="1" id="KW-0521">NADP</keyword>
<dbReference type="Gene3D" id="3.20.20.100">
    <property type="entry name" value="NADP-dependent oxidoreductase domain"/>
    <property type="match status" value="1"/>
</dbReference>
<gene>
    <name evidence="5" type="ORF">A9Z42_0070230</name>
</gene>
<dbReference type="PANTHER" id="PTHR43364:SF7">
    <property type="entry name" value="NADP-DEPENDENT OXIDOREDUCTASE DOMAIN-CONTAINING PROTEIN-RELATED"/>
    <property type="match status" value="1"/>
</dbReference>
<evidence type="ECO:0000313" key="6">
    <source>
        <dbReference type="Proteomes" id="UP000219286"/>
    </source>
</evidence>
<keyword evidence="2" id="KW-0560">Oxidoreductase</keyword>
<evidence type="ECO:0000256" key="2">
    <source>
        <dbReference type="ARBA" id="ARBA00023002"/>
    </source>
</evidence>
<protein>
    <recommendedName>
        <fullName evidence="4">NADP-dependent oxidoreductase domain-containing protein</fullName>
    </recommendedName>
</protein>
<name>A0A2H3A4T2_TRIPA</name>
<comment type="similarity">
    <text evidence="3">Belongs to the aldo/keto reductase family. Aldo/keto reductase 2 subfamily.</text>
</comment>
<dbReference type="PANTHER" id="PTHR43364">
    <property type="entry name" value="NADH-SPECIFIC METHYLGLYOXAL REDUCTASE-RELATED"/>
    <property type="match status" value="1"/>
</dbReference>
<dbReference type="AlphaFoldDB" id="A0A2H3A4T2"/>
<keyword evidence="6" id="KW-1185">Reference proteome</keyword>
<dbReference type="Pfam" id="PF00248">
    <property type="entry name" value="Aldo_ket_red"/>
    <property type="match status" value="1"/>
</dbReference>
<evidence type="ECO:0000256" key="3">
    <source>
        <dbReference type="ARBA" id="ARBA00038157"/>
    </source>
</evidence>
<dbReference type="SUPFAM" id="SSF51430">
    <property type="entry name" value="NAD(P)-linked oxidoreductase"/>
    <property type="match status" value="1"/>
</dbReference>
<comment type="caution">
    <text evidence="5">The sequence shown here is derived from an EMBL/GenBank/DDBJ whole genome shotgun (WGS) entry which is preliminary data.</text>
</comment>
<dbReference type="InterPro" id="IPR036812">
    <property type="entry name" value="NAD(P)_OxRdtase_dom_sf"/>
</dbReference>
<accession>A0A2H3A4T2</accession>
<organism evidence="5 6">
    <name type="scientific">Trichoderma parareesei</name>
    <name type="common">Filamentous fungus</name>
    <dbReference type="NCBI Taxonomy" id="858221"/>
    <lineage>
        <taxon>Eukaryota</taxon>
        <taxon>Fungi</taxon>
        <taxon>Dikarya</taxon>
        <taxon>Ascomycota</taxon>
        <taxon>Pezizomycotina</taxon>
        <taxon>Sordariomycetes</taxon>
        <taxon>Hypocreomycetidae</taxon>
        <taxon>Hypocreales</taxon>
        <taxon>Hypocreaceae</taxon>
        <taxon>Trichoderma</taxon>
    </lineage>
</organism>
<dbReference type="EMBL" id="LFMI01000664">
    <property type="protein sequence ID" value="OTA06274.1"/>
    <property type="molecule type" value="Genomic_DNA"/>
</dbReference>
<dbReference type="InterPro" id="IPR050523">
    <property type="entry name" value="AKR_Detox_Biosynth"/>
</dbReference>
<feature type="domain" description="NADP-dependent oxidoreductase" evidence="4">
    <location>
        <begin position="35"/>
        <end position="151"/>
    </location>
</feature>
<proteinExistence type="inferred from homology"/>